<evidence type="ECO:0000313" key="2">
    <source>
        <dbReference type="Proteomes" id="UP000053676"/>
    </source>
</evidence>
<dbReference type="AlphaFoldDB" id="W2SQ05"/>
<keyword evidence="2" id="KW-1185">Reference proteome</keyword>
<sequence>MRIWTAISMLDTFGLWITINFCRSTPMMAWMLLTSRCSAVLKGLLISLHGITSSPPIYTLPLVV</sequence>
<protein>
    <submittedName>
        <fullName evidence="1">Uncharacterized protein</fullName>
    </submittedName>
</protein>
<dbReference type="EMBL" id="KI666849">
    <property type="protein sequence ID" value="ETN71779.1"/>
    <property type="molecule type" value="Genomic_DNA"/>
</dbReference>
<accession>W2SQ05</accession>
<proteinExistence type="predicted"/>
<dbReference type="KEGG" id="nai:NECAME_19173"/>
<dbReference type="Proteomes" id="UP000053676">
    <property type="component" value="Unassembled WGS sequence"/>
</dbReference>
<name>W2SQ05_NECAM</name>
<evidence type="ECO:0000313" key="1">
    <source>
        <dbReference type="EMBL" id="ETN71779.1"/>
    </source>
</evidence>
<gene>
    <name evidence="1" type="ORF">NECAME_19173</name>
</gene>
<reference evidence="2" key="1">
    <citation type="journal article" date="2014" name="Nat. Genet.">
        <title>Genome of the human hookworm Necator americanus.</title>
        <authorList>
            <person name="Tang Y.T."/>
            <person name="Gao X."/>
            <person name="Rosa B.A."/>
            <person name="Abubucker S."/>
            <person name="Hallsworth-Pepin K."/>
            <person name="Martin J."/>
            <person name="Tyagi R."/>
            <person name="Heizer E."/>
            <person name="Zhang X."/>
            <person name="Bhonagiri-Palsikar V."/>
            <person name="Minx P."/>
            <person name="Warren W.C."/>
            <person name="Wang Q."/>
            <person name="Zhan B."/>
            <person name="Hotez P.J."/>
            <person name="Sternberg P.W."/>
            <person name="Dougall A."/>
            <person name="Gaze S.T."/>
            <person name="Mulvenna J."/>
            <person name="Sotillo J."/>
            <person name="Ranganathan S."/>
            <person name="Rabelo E.M."/>
            <person name="Wilson R.K."/>
            <person name="Felgner P.L."/>
            <person name="Bethony J."/>
            <person name="Hawdon J.M."/>
            <person name="Gasser R.B."/>
            <person name="Loukas A."/>
            <person name="Mitreva M."/>
        </authorList>
    </citation>
    <scope>NUCLEOTIDE SEQUENCE [LARGE SCALE GENOMIC DNA]</scope>
</reference>
<organism evidence="1 2">
    <name type="scientific">Necator americanus</name>
    <name type="common">Human hookworm</name>
    <dbReference type="NCBI Taxonomy" id="51031"/>
    <lineage>
        <taxon>Eukaryota</taxon>
        <taxon>Metazoa</taxon>
        <taxon>Ecdysozoa</taxon>
        <taxon>Nematoda</taxon>
        <taxon>Chromadorea</taxon>
        <taxon>Rhabditida</taxon>
        <taxon>Rhabditina</taxon>
        <taxon>Rhabditomorpha</taxon>
        <taxon>Strongyloidea</taxon>
        <taxon>Ancylostomatidae</taxon>
        <taxon>Bunostominae</taxon>
        <taxon>Necator</taxon>
    </lineage>
</organism>